<dbReference type="PaxDb" id="29760-VIT_03s0097g00360.t01"/>
<proteinExistence type="predicted"/>
<accession>F6HW50</accession>
<organism evidence="1 2">
    <name type="scientific">Vitis vinifera</name>
    <name type="common">Grape</name>
    <dbReference type="NCBI Taxonomy" id="29760"/>
    <lineage>
        <taxon>Eukaryota</taxon>
        <taxon>Viridiplantae</taxon>
        <taxon>Streptophyta</taxon>
        <taxon>Embryophyta</taxon>
        <taxon>Tracheophyta</taxon>
        <taxon>Spermatophyta</taxon>
        <taxon>Magnoliopsida</taxon>
        <taxon>eudicotyledons</taxon>
        <taxon>Gunneridae</taxon>
        <taxon>Pentapetalae</taxon>
        <taxon>rosids</taxon>
        <taxon>Vitales</taxon>
        <taxon>Vitaceae</taxon>
        <taxon>Viteae</taxon>
        <taxon>Vitis</taxon>
    </lineage>
</organism>
<gene>
    <name evidence="1" type="ordered locus">VIT_03s0097g00360</name>
</gene>
<dbReference type="Proteomes" id="UP000009183">
    <property type="component" value="Chromosome 3"/>
</dbReference>
<dbReference type="STRING" id="29760.F6HW50"/>
<dbReference type="AlphaFoldDB" id="F6HW50"/>
<dbReference type="InParanoid" id="F6HW50"/>
<dbReference type="HOGENOM" id="CLU_3091225_0_0_1"/>
<protein>
    <submittedName>
        <fullName evidence="1">Uncharacterized protein</fullName>
    </submittedName>
</protein>
<dbReference type="EMBL" id="FN596261">
    <property type="protein sequence ID" value="CCB58914.1"/>
    <property type="molecule type" value="Genomic_DNA"/>
</dbReference>
<evidence type="ECO:0000313" key="1">
    <source>
        <dbReference type="EMBL" id="CCB58914.1"/>
    </source>
</evidence>
<name>F6HW50_VITVI</name>
<keyword evidence="2" id="KW-1185">Reference proteome</keyword>
<reference evidence="2" key="1">
    <citation type="journal article" date="2007" name="Nature">
        <title>The grapevine genome sequence suggests ancestral hexaploidization in major angiosperm phyla.</title>
        <authorList>
            <consortium name="The French-Italian Public Consortium for Grapevine Genome Characterization."/>
            <person name="Jaillon O."/>
            <person name="Aury J.-M."/>
            <person name="Noel B."/>
            <person name="Policriti A."/>
            <person name="Clepet C."/>
            <person name="Casagrande A."/>
            <person name="Choisne N."/>
            <person name="Aubourg S."/>
            <person name="Vitulo N."/>
            <person name="Jubin C."/>
            <person name="Vezzi A."/>
            <person name="Legeai F."/>
            <person name="Hugueney P."/>
            <person name="Dasilva C."/>
            <person name="Horner D."/>
            <person name="Mica E."/>
            <person name="Jublot D."/>
            <person name="Poulain J."/>
            <person name="Bruyere C."/>
            <person name="Billault A."/>
            <person name="Segurens B."/>
            <person name="Gouyvenoux M."/>
            <person name="Ugarte E."/>
            <person name="Cattonaro F."/>
            <person name="Anthouard V."/>
            <person name="Vico V."/>
            <person name="Del Fabbro C."/>
            <person name="Alaux M."/>
            <person name="Di Gaspero G."/>
            <person name="Dumas V."/>
            <person name="Felice N."/>
            <person name="Paillard S."/>
            <person name="Juman I."/>
            <person name="Moroldo M."/>
            <person name="Scalabrin S."/>
            <person name="Canaguier A."/>
            <person name="Le Clainche I."/>
            <person name="Malacrida G."/>
            <person name="Durand E."/>
            <person name="Pesole G."/>
            <person name="Laucou V."/>
            <person name="Chatelet P."/>
            <person name="Merdinoglu D."/>
            <person name="Delledonne M."/>
            <person name="Pezzotti M."/>
            <person name="Lecharny A."/>
            <person name="Scarpelli C."/>
            <person name="Artiguenave F."/>
            <person name="Pe M.E."/>
            <person name="Valle G."/>
            <person name="Morgante M."/>
            <person name="Caboche M."/>
            <person name="Adam-Blondon A.-F."/>
            <person name="Weissenbach J."/>
            <person name="Quetier F."/>
            <person name="Wincker P."/>
        </authorList>
    </citation>
    <scope>NUCLEOTIDE SEQUENCE [LARGE SCALE GENOMIC DNA]</scope>
    <source>
        <strain evidence="2">cv. Pinot noir / PN40024</strain>
    </source>
</reference>
<evidence type="ECO:0000313" key="2">
    <source>
        <dbReference type="Proteomes" id="UP000009183"/>
    </source>
</evidence>
<sequence length="52" mass="5853">MPSLSQFLTVLAFKIFTCEEIKEPIVCGIASLRKDHTKTLASNSCIRDTFTF</sequence>